<evidence type="ECO:0000313" key="2">
    <source>
        <dbReference type="Proteomes" id="UP000187550"/>
    </source>
</evidence>
<dbReference type="EMBL" id="FTPL01000005">
    <property type="protein sequence ID" value="SIT92770.1"/>
    <property type="molecule type" value="Genomic_DNA"/>
</dbReference>
<name>A0A1U7PT82_9BACI</name>
<keyword evidence="2" id="KW-1185">Reference proteome</keyword>
<dbReference type="Proteomes" id="UP000187550">
    <property type="component" value="Unassembled WGS sequence"/>
</dbReference>
<sequence length="87" mass="10016">MFFSAFFICPENRLLFAGAFFRLLHLPPAALLRFQIRHPGVRHAGEPVIPVRSECQLLRIFRMSSLFFDGTVFLLFVVVDSALPFLF</sequence>
<protein>
    <submittedName>
        <fullName evidence="1">Uncharacterized protein</fullName>
    </submittedName>
</protein>
<proteinExistence type="predicted"/>
<dbReference type="AlphaFoldDB" id="A0A1U7PT82"/>
<accession>A0A1U7PT82</accession>
<evidence type="ECO:0000313" key="1">
    <source>
        <dbReference type="EMBL" id="SIT92770.1"/>
    </source>
</evidence>
<organism evidence="1 2">
    <name type="scientific">Edaphobacillus lindanitolerans</name>
    <dbReference type="NCBI Taxonomy" id="550447"/>
    <lineage>
        <taxon>Bacteria</taxon>
        <taxon>Bacillati</taxon>
        <taxon>Bacillota</taxon>
        <taxon>Bacilli</taxon>
        <taxon>Bacillales</taxon>
        <taxon>Bacillaceae</taxon>
        <taxon>Edaphobacillus</taxon>
    </lineage>
</organism>
<reference evidence="2" key="1">
    <citation type="submission" date="2017-01" db="EMBL/GenBank/DDBJ databases">
        <authorList>
            <person name="Varghese N."/>
            <person name="Submissions S."/>
        </authorList>
    </citation>
    <scope>NUCLEOTIDE SEQUENCE [LARGE SCALE GENOMIC DNA]</scope>
    <source>
        <strain evidence="2">MNA4</strain>
    </source>
</reference>
<gene>
    <name evidence="1" type="ORF">SAMN05428946_2854</name>
</gene>